<evidence type="ECO:0000256" key="1">
    <source>
        <dbReference type="ARBA" id="ARBA00022857"/>
    </source>
</evidence>
<dbReference type="Pfam" id="PF05368">
    <property type="entry name" value="NmrA"/>
    <property type="match status" value="1"/>
</dbReference>
<dbReference type="AlphaFoldDB" id="A0A9D4VTP7"/>
<dbReference type="InterPro" id="IPR050608">
    <property type="entry name" value="NmrA-type/Isoflavone_red_sf"/>
</dbReference>
<name>A0A9D4VTP7_PEA</name>
<accession>A0A9D4VTP7</accession>
<dbReference type="InterPro" id="IPR036291">
    <property type="entry name" value="NAD(P)-bd_dom_sf"/>
</dbReference>
<organism evidence="4 5">
    <name type="scientific">Pisum sativum</name>
    <name type="common">Garden pea</name>
    <name type="synonym">Lathyrus oleraceus</name>
    <dbReference type="NCBI Taxonomy" id="3888"/>
    <lineage>
        <taxon>Eukaryota</taxon>
        <taxon>Viridiplantae</taxon>
        <taxon>Streptophyta</taxon>
        <taxon>Embryophyta</taxon>
        <taxon>Tracheophyta</taxon>
        <taxon>Spermatophyta</taxon>
        <taxon>Magnoliopsida</taxon>
        <taxon>eudicotyledons</taxon>
        <taxon>Gunneridae</taxon>
        <taxon>Pentapetalae</taxon>
        <taxon>rosids</taxon>
        <taxon>fabids</taxon>
        <taxon>Fabales</taxon>
        <taxon>Fabaceae</taxon>
        <taxon>Papilionoideae</taxon>
        <taxon>50 kb inversion clade</taxon>
        <taxon>NPAAA clade</taxon>
        <taxon>Hologalegina</taxon>
        <taxon>IRL clade</taxon>
        <taxon>Fabeae</taxon>
        <taxon>Lathyrus</taxon>
    </lineage>
</organism>
<dbReference type="Gene3D" id="3.40.50.720">
    <property type="entry name" value="NAD(P)-binding Rossmann-like Domain"/>
    <property type="match status" value="2"/>
</dbReference>
<reference evidence="4 5" key="1">
    <citation type="journal article" date="2022" name="Nat. Genet.">
        <title>Improved pea reference genome and pan-genome highlight genomic features and evolutionary characteristics.</title>
        <authorList>
            <person name="Yang T."/>
            <person name="Liu R."/>
            <person name="Luo Y."/>
            <person name="Hu S."/>
            <person name="Wang D."/>
            <person name="Wang C."/>
            <person name="Pandey M.K."/>
            <person name="Ge S."/>
            <person name="Xu Q."/>
            <person name="Li N."/>
            <person name="Li G."/>
            <person name="Huang Y."/>
            <person name="Saxena R.K."/>
            <person name="Ji Y."/>
            <person name="Li M."/>
            <person name="Yan X."/>
            <person name="He Y."/>
            <person name="Liu Y."/>
            <person name="Wang X."/>
            <person name="Xiang C."/>
            <person name="Varshney R.K."/>
            <person name="Ding H."/>
            <person name="Gao S."/>
            <person name="Zong X."/>
        </authorList>
    </citation>
    <scope>NUCLEOTIDE SEQUENCE [LARGE SCALE GENOMIC DNA]</scope>
    <source>
        <strain evidence="4 5">cv. Zhongwan 6</strain>
    </source>
</reference>
<dbReference type="PANTHER" id="PTHR43349:SF34">
    <property type="entry name" value="PINORESINOL-LARICIRESINOL REDUCTASE 3-RELATED"/>
    <property type="match status" value="1"/>
</dbReference>
<protein>
    <submittedName>
        <fullName evidence="4">Pinoresinol-lariciresinol reductase 3</fullName>
    </submittedName>
</protein>
<dbReference type="Proteomes" id="UP001058974">
    <property type="component" value="Chromosome 7"/>
</dbReference>
<evidence type="ECO:0000256" key="2">
    <source>
        <dbReference type="ARBA" id="ARBA00023002"/>
    </source>
</evidence>
<dbReference type="Gene3D" id="3.90.25.10">
    <property type="entry name" value="UDP-galactose 4-epimerase, domain 1"/>
    <property type="match status" value="1"/>
</dbReference>
<dbReference type="CDD" id="cd05259">
    <property type="entry name" value="PCBER_SDR_a"/>
    <property type="match status" value="1"/>
</dbReference>
<keyword evidence="1" id="KW-0521">NADP</keyword>
<proteinExistence type="predicted"/>
<dbReference type="SUPFAM" id="SSF51735">
    <property type="entry name" value="NAD(P)-binding Rossmann-fold domains"/>
    <property type="match status" value="1"/>
</dbReference>
<dbReference type="InterPro" id="IPR008030">
    <property type="entry name" value="NmrA-like"/>
</dbReference>
<dbReference type="OrthoDB" id="419598at2759"/>
<evidence type="ECO:0000313" key="5">
    <source>
        <dbReference type="Proteomes" id="UP001058974"/>
    </source>
</evidence>
<evidence type="ECO:0000259" key="3">
    <source>
        <dbReference type="Pfam" id="PF05368"/>
    </source>
</evidence>
<dbReference type="Gramene" id="Psat7g184440.3">
    <property type="protein sequence ID" value="Psat7g184440.3.cds"/>
    <property type="gene ID" value="Psat7g184440"/>
</dbReference>
<gene>
    <name evidence="4" type="ORF">KIW84_074256</name>
</gene>
<feature type="domain" description="NmrA-like" evidence="3">
    <location>
        <begin position="2"/>
        <end position="331"/>
    </location>
</feature>
<dbReference type="Gramene" id="Psat07G0425600-T1">
    <property type="protein sequence ID" value="KAI5388495.1"/>
    <property type="gene ID" value="KIW84_074256"/>
</dbReference>
<sequence>MEKSKILIIGATGSLGYHLAESSLKFCHPTFALIRDSSFSDPTKSHKLQCLSDAGVTLLKACFSSSLSCKFCLSLISFLRLTFYRQGSLQDEASLVEAVKLVDVVICAVSAKQTLQQKLLIRVIKQLGSIKRFIPSEFGSDPTKAKVCELQDGYNFYAPKIEIRKLVESEGIPYTFISCNFFMKVLLPSLVQPGLKDPPRDKVTIFGDGETKGVFMQESDVAAFTINAVDDPRTLNKVLYLRPTGNVCSLNELVELWETKIGKKLQRSRVSEEDLLQKIQATTFPENFELLFIYSAFIKGDHTYFEIEPSSGVNGTELYPQLRYTTISEFLDTLM</sequence>
<dbReference type="InterPro" id="IPR045312">
    <property type="entry name" value="PCBER-like"/>
</dbReference>
<dbReference type="GO" id="GO:0009807">
    <property type="term" value="P:lignan biosynthetic process"/>
    <property type="evidence" value="ECO:0007669"/>
    <property type="project" value="UniProtKB-ARBA"/>
</dbReference>
<dbReference type="GO" id="GO:0016491">
    <property type="term" value="F:oxidoreductase activity"/>
    <property type="evidence" value="ECO:0007669"/>
    <property type="project" value="UniProtKB-KW"/>
</dbReference>
<keyword evidence="5" id="KW-1185">Reference proteome</keyword>
<dbReference type="PANTHER" id="PTHR43349">
    <property type="entry name" value="PINORESINOL REDUCTASE-RELATED"/>
    <property type="match status" value="1"/>
</dbReference>
<dbReference type="EMBL" id="JAMSHJ010000007">
    <property type="protein sequence ID" value="KAI5388495.1"/>
    <property type="molecule type" value="Genomic_DNA"/>
</dbReference>
<keyword evidence="2" id="KW-0560">Oxidoreductase</keyword>
<evidence type="ECO:0000313" key="4">
    <source>
        <dbReference type="EMBL" id="KAI5388495.1"/>
    </source>
</evidence>
<comment type="caution">
    <text evidence="4">The sequence shown here is derived from an EMBL/GenBank/DDBJ whole genome shotgun (WGS) entry which is preliminary data.</text>
</comment>